<sequence>MPLRIGETFAGYRVLRLLGSGGMGEVYLVQHPRLPRQEALKVLRTDVSSDTSFRERFIREADLAAGLRHSNIVGVHDRGEYEGQLWIAMDYIEGADLSRLLKQRYPAGLPVGHVLPIISAVAGALDYAHKRGLLHRDVKPANIIVADLDTDDPSVLLADFGIARPLDDASGITTANMTVGTVAYAAPEQLMGLSLDGRADQYALAVTAYELLTGLLPFDHSNPVVIASHHLNASVPPLSRVRPELVDLDSVLAVALAKEPGDRFLTSTEFANALAGACAKGDAAEASSRPTLAASTAGTRLLSNAEERRSPLTPKKTSTDLPPSTTEINEPRLRWPVIASTLAMVALLAAVAVVLVVGPWHHDGTPDGTTGPPPPIAPSMTFEAMRDFVSGYYADLPAHPEAAWAKVTPDGRNETGHDNFVDFWSRIQSVTLVSISPRDATSVVARLDYVRKDGGTDTEDRWLRMAVVNNAIQLQESGRIGPASDPSSPVSDPTFSPENIDRVLLTADRLSNILGVDVTDSPSGGGAGGLALKSSSYGTSDHAGQVTPPSCVGVIFTGEHEVYGGIDHAGIKTQIFGDYYPSGDSGPYLLFQTAAVFPTADAAQAFVNTSRTQWVTCAAADVDVTLGYENGRRFTLGSVQSNDTLITVAMAAYGGLNGPDACQHALGARENVVVEARSCSVPKVSGPPGKGDPAWAVPDAERVATAMLENVTP</sequence>
<evidence type="ECO:0000256" key="9">
    <source>
        <dbReference type="ARBA" id="ARBA00022840"/>
    </source>
</evidence>
<keyword evidence="4 16" id="KW-0723">Serine/threonine-protein kinase</keyword>
<comment type="catalytic activity">
    <reaction evidence="12">
        <text>L-threonyl-[protein] + ATP = O-phospho-L-threonyl-[protein] + ADP + H(+)</text>
        <dbReference type="Rhea" id="RHEA:46608"/>
        <dbReference type="Rhea" id="RHEA-COMP:11060"/>
        <dbReference type="Rhea" id="RHEA-COMP:11605"/>
        <dbReference type="ChEBI" id="CHEBI:15378"/>
        <dbReference type="ChEBI" id="CHEBI:30013"/>
        <dbReference type="ChEBI" id="CHEBI:30616"/>
        <dbReference type="ChEBI" id="CHEBI:61977"/>
        <dbReference type="ChEBI" id="CHEBI:456216"/>
        <dbReference type="EC" id="2.7.11.1"/>
    </reaction>
</comment>
<dbReference type="GO" id="GO:0005524">
    <property type="term" value="F:ATP binding"/>
    <property type="evidence" value="ECO:0007669"/>
    <property type="project" value="UniProtKB-KW"/>
</dbReference>
<dbReference type="GO" id="GO:0005886">
    <property type="term" value="C:plasma membrane"/>
    <property type="evidence" value="ECO:0007669"/>
    <property type="project" value="UniProtKB-SubCell"/>
</dbReference>
<evidence type="ECO:0000256" key="12">
    <source>
        <dbReference type="ARBA" id="ARBA00047899"/>
    </source>
</evidence>
<dbReference type="RefSeq" id="WP_014214185.1">
    <property type="nucleotide sequence ID" value="NC_016604.1"/>
</dbReference>
<dbReference type="Gene3D" id="3.30.200.20">
    <property type="entry name" value="Phosphorylase Kinase, domain 1"/>
    <property type="match status" value="1"/>
</dbReference>
<dbReference type="Gene3D" id="3.40.1000.70">
    <property type="entry name" value="PknH-like extracellular domain"/>
    <property type="match status" value="1"/>
</dbReference>
<evidence type="ECO:0000256" key="14">
    <source>
        <dbReference type="SAM" id="MobiDB-lite"/>
    </source>
</evidence>
<dbReference type="PROSITE" id="PS50011">
    <property type="entry name" value="PROTEIN_KINASE_DOM"/>
    <property type="match status" value="1"/>
</dbReference>
<dbReference type="AlphaFoldDB" id="G8RRE5"/>
<feature type="domain" description="Protein kinase" evidence="15">
    <location>
        <begin position="12"/>
        <end position="275"/>
    </location>
</feature>
<dbReference type="InterPro" id="IPR026954">
    <property type="entry name" value="PknH-like_Extracell"/>
</dbReference>
<dbReference type="KEGG" id="mrh:MycrhN_5986"/>
<dbReference type="InterPro" id="IPR038232">
    <property type="entry name" value="PknH-like_Extracell_sf"/>
</dbReference>
<dbReference type="EC" id="2.7.11.1" evidence="2"/>
<evidence type="ECO:0000313" key="17">
    <source>
        <dbReference type="Proteomes" id="UP000005442"/>
    </source>
</evidence>
<dbReference type="FunFam" id="3.30.200.20:FF:000035">
    <property type="entry name" value="Serine/threonine protein kinase Stk1"/>
    <property type="match status" value="1"/>
</dbReference>
<dbReference type="InterPro" id="IPR000719">
    <property type="entry name" value="Prot_kinase_dom"/>
</dbReference>
<dbReference type="PROSITE" id="PS00108">
    <property type="entry name" value="PROTEIN_KINASE_ST"/>
    <property type="match status" value="1"/>
</dbReference>
<dbReference type="GO" id="GO:0004674">
    <property type="term" value="F:protein serine/threonine kinase activity"/>
    <property type="evidence" value="ECO:0007669"/>
    <property type="project" value="UniProtKB-KW"/>
</dbReference>
<evidence type="ECO:0000256" key="5">
    <source>
        <dbReference type="ARBA" id="ARBA00022679"/>
    </source>
</evidence>
<evidence type="ECO:0000256" key="10">
    <source>
        <dbReference type="ARBA" id="ARBA00022989"/>
    </source>
</evidence>
<dbReference type="InterPro" id="IPR008271">
    <property type="entry name" value="Ser/Thr_kinase_AS"/>
</dbReference>
<evidence type="ECO:0000256" key="4">
    <source>
        <dbReference type="ARBA" id="ARBA00022527"/>
    </source>
</evidence>
<dbReference type="Proteomes" id="UP000005442">
    <property type="component" value="Chromosome"/>
</dbReference>
<feature type="compositionally biased region" description="Polar residues" evidence="14">
    <location>
        <begin position="288"/>
        <end position="302"/>
    </location>
</feature>
<dbReference type="STRING" id="710685.MycrhN_5986"/>
<keyword evidence="17" id="KW-1185">Reference proteome</keyword>
<keyword evidence="9" id="KW-0067">ATP-binding</keyword>
<dbReference type="CDD" id="cd14014">
    <property type="entry name" value="STKc_PknB_like"/>
    <property type="match status" value="1"/>
</dbReference>
<reference evidence="16 17" key="1">
    <citation type="submission" date="2011-12" db="EMBL/GenBank/DDBJ databases">
        <title>Complete sequence of Mycobacterium rhodesiae NBB3.</title>
        <authorList>
            <consortium name="US DOE Joint Genome Institute"/>
            <person name="Lucas S."/>
            <person name="Han J."/>
            <person name="Lapidus A."/>
            <person name="Cheng J.-F."/>
            <person name="Goodwin L."/>
            <person name="Pitluck S."/>
            <person name="Peters L."/>
            <person name="Mikhailova N."/>
            <person name="Gu W."/>
            <person name="Detter J.C."/>
            <person name="Han C."/>
            <person name="Tapia R."/>
            <person name="Land M."/>
            <person name="Hauser L."/>
            <person name="Kyrpides N."/>
            <person name="Ivanova N."/>
            <person name="Pagani I."/>
            <person name="Mattes T."/>
            <person name="Holmes A."/>
            <person name="Rutledge P."/>
            <person name="Paulsen I."/>
            <person name="Coleman N."/>
            <person name="Woyke T."/>
        </authorList>
    </citation>
    <scope>NUCLEOTIDE SEQUENCE [LARGE SCALE GENOMIC DNA]</scope>
    <source>
        <strain evidence="16 17">NBB3</strain>
    </source>
</reference>
<dbReference type="InterPro" id="IPR011009">
    <property type="entry name" value="Kinase-like_dom_sf"/>
</dbReference>
<keyword evidence="7" id="KW-0547">Nucleotide-binding</keyword>
<evidence type="ECO:0000256" key="8">
    <source>
        <dbReference type="ARBA" id="ARBA00022777"/>
    </source>
</evidence>
<dbReference type="Pfam" id="PF00069">
    <property type="entry name" value="Pkinase"/>
    <property type="match status" value="1"/>
</dbReference>
<evidence type="ECO:0000256" key="6">
    <source>
        <dbReference type="ARBA" id="ARBA00022692"/>
    </source>
</evidence>
<evidence type="ECO:0000256" key="2">
    <source>
        <dbReference type="ARBA" id="ARBA00012513"/>
    </source>
</evidence>
<gene>
    <name evidence="16" type="ordered locus">MycrhN_5986</name>
</gene>
<evidence type="ECO:0000256" key="7">
    <source>
        <dbReference type="ARBA" id="ARBA00022741"/>
    </source>
</evidence>
<dbReference type="SUPFAM" id="SSF56112">
    <property type="entry name" value="Protein kinase-like (PK-like)"/>
    <property type="match status" value="1"/>
</dbReference>
<dbReference type="eggNOG" id="COG0515">
    <property type="taxonomic scope" value="Bacteria"/>
</dbReference>
<feature type="compositionally biased region" description="Polar residues" evidence="14">
    <location>
        <begin position="315"/>
        <end position="327"/>
    </location>
</feature>
<comment type="subcellular location">
    <subcellularLocation>
        <location evidence="1">Cell membrane</location>
        <topology evidence="1">Single-pass membrane protein</topology>
    </subcellularLocation>
</comment>
<dbReference type="GO" id="GO:0080090">
    <property type="term" value="P:regulation of primary metabolic process"/>
    <property type="evidence" value="ECO:0007669"/>
    <property type="project" value="UniProtKB-ARBA"/>
</dbReference>
<accession>G8RRE5</accession>
<evidence type="ECO:0000256" key="3">
    <source>
        <dbReference type="ARBA" id="ARBA00022475"/>
    </source>
</evidence>
<dbReference type="Gene3D" id="1.10.510.10">
    <property type="entry name" value="Transferase(Phosphotransferase) domain 1"/>
    <property type="match status" value="1"/>
</dbReference>
<name>G8RRE5_MYCRN</name>
<dbReference type="Pfam" id="PF14032">
    <property type="entry name" value="PknH_C"/>
    <property type="match status" value="1"/>
</dbReference>
<keyword evidence="10" id="KW-1133">Transmembrane helix</keyword>
<keyword evidence="3" id="KW-1003">Cell membrane</keyword>
<protein>
    <recommendedName>
        <fullName evidence="2">non-specific serine/threonine protein kinase</fullName>
        <ecNumber evidence="2">2.7.11.1</ecNumber>
    </recommendedName>
</protein>
<comment type="catalytic activity">
    <reaction evidence="13">
        <text>L-seryl-[protein] + ATP = O-phospho-L-seryl-[protein] + ADP + H(+)</text>
        <dbReference type="Rhea" id="RHEA:17989"/>
        <dbReference type="Rhea" id="RHEA-COMP:9863"/>
        <dbReference type="Rhea" id="RHEA-COMP:11604"/>
        <dbReference type="ChEBI" id="CHEBI:15378"/>
        <dbReference type="ChEBI" id="CHEBI:29999"/>
        <dbReference type="ChEBI" id="CHEBI:30616"/>
        <dbReference type="ChEBI" id="CHEBI:83421"/>
        <dbReference type="ChEBI" id="CHEBI:456216"/>
        <dbReference type="EC" id="2.7.11.1"/>
    </reaction>
</comment>
<organism evidence="16 17">
    <name type="scientific">Mycolicibacterium rhodesiae (strain NBB3)</name>
    <name type="common">Mycobacterium rhodesiae</name>
    <dbReference type="NCBI Taxonomy" id="710685"/>
    <lineage>
        <taxon>Bacteria</taxon>
        <taxon>Bacillati</taxon>
        <taxon>Actinomycetota</taxon>
        <taxon>Actinomycetes</taxon>
        <taxon>Mycobacteriales</taxon>
        <taxon>Mycobacteriaceae</taxon>
        <taxon>Mycolicibacterium</taxon>
    </lineage>
</organism>
<dbReference type="SMART" id="SM00220">
    <property type="entry name" value="S_TKc"/>
    <property type="match status" value="1"/>
</dbReference>
<keyword evidence="8 16" id="KW-0418">Kinase</keyword>
<dbReference type="PANTHER" id="PTHR43289:SF6">
    <property type="entry name" value="SERINE_THREONINE-PROTEIN KINASE NEKL-3"/>
    <property type="match status" value="1"/>
</dbReference>
<evidence type="ECO:0000256" key="13">
    <source>
        <dbReference type="ARBA" id="ARBA00048679"/>
    </source>
</evidence>
<keyword evidence="6" id="KW-0812">Transmembrane</keyword>
<keyword evidence="5" id="KW-0808">Transferase</keyword>
<dbReference type="EMBL" id="CP003169">
    <property type="protein sequence ID" value="AEV76448.1"/>
    <property type="molecule type" value="Genomic_DNA"/>
</dbReference>
<proteinExistence type="predicted"/>
<evidence type="ECO:0000259" key="15">
    <source>
        <dbReference type="PROSITE" id="PS50011"/>
    </source>
</evidence>
<evidence type="ECO:0000313" key="16">
    <source>
        <dbReference type="EMBL" id="AEV76448.1"/>
    </source>
</evidence>
<dbReference type="PATRIC" id="fig|710685.3.peg.6011"/>
<dbReference type="PANTHER" id="PTHR43289">
    <property type="entry name" value="MITOGEN-ACTIVATED PROTEIN KINASE KINASE KINASE 20-RELATED"/>
    <property type="match status" value="1"/>
</dbReference>
<keyword evidence="11" id="KW-0472">Membrane</keyword>
<feature type="region of interest" description="Disordered" evidence="14">
    <location>
        <begin position="285"/>
        <end position="327"/>
    </location>
</feature>
<dbReference type="HOGENOM" id="CLU_387237_0_0_11"/>
<evidence type="ECO:0000256" key="1">
    <source>
        <dbReference type="ARBA" id="ARBA00004162"/>
    </source>
</evidence>
<evidence type="ECO:0000256" key="11">
    <source>
        <dbReference type="ARBA" id="ARBA00023136"/>
    </source>
</evidence>